<feature type="region of interest" description="Disordered" evidence="1">
    <location>
        <begin position="63"/>
        <end position="82"/>
    </location>
</feature>
<evidence type="ECO:0000256" key="1">
    <source>
        <dbReference type="SAM" id="MobiDB-lite"/>
    </source>
</evidence>
<gene>
    <name evidence="2" type="ORF">V1477_011957</name>
</gene>
<evidence type="ECO:0000313" key="2">
    <source>
        <dbReference type="EMBL" id="KAL2738598.1"/>
    </source>
</evidence>
<reference evidence="2 3" key="1">
    <citation type="journal article" date="2024" name="Ann. Entomol. Soc. Am.">
        <title>Genomic analyses of the southern and eastern yellowjacket wasps (Hymenoptera: Vespidae) reveal evolutionary signatures of social life.</title>
        <authorList>
            <person name="Catto M.A."/>
            <person name="Caine P.B."/>
            <person name="Orr S.E."/>
            <person name="Hunt B.G."/>
            <person name="Goodisman M.A.D."/>
        </authorList>
    </citation>
    <scope>NUCLEOTIDE SEQUENCE [LARGE SCALE GENOMIC DNA]</scope>
    <source>
        <strain evidence="2">232</strain>
        <tissue evidence="2">Head and thorax</tissue>
    </source>
</reference>
<dbReference type="AlphaFoldDB" id="A0ABD2C0N9"/>
<accession>A0ABD2C0N9</accession>
<proteinExistence type="predicted"/>
<name>A0ABD2C0N9_VESMC</name>
<dbReference type="EMBL" id="JAYRBN010000063">
    <property type="protein sequence ID" value="KAL2738598.1"/>
    <property type="molecule type" value="Genomic_DNA"/>
</dbReference>
<protein>
    <submittedName>
        <fullName evidence="2">Uncharacterized protein</fullName>
    </submittedName>
</protein>
<comment type="caution">
    <text evidence="2">The sequence shown here is derived from an EMBL/GenBank/DDBJ whole genome shotgun (WGS) entry which is preliminary data.</text>
</comment>
<organism evidence="2 3">
    <name type="scientific">Vespula maculifrons</name>
    <name type="common">Eastern yellow jacket</name>
    <name type="synonym">Wasp</name>
    <dbReference type="NCBI Taxonomy" id="7453"/>
    <lineage>
        <taxon>Eukaryota</taxon>
        <taxon>Metazoa</taxon>
        <taxon>Ecdysozoa</taxon>
        <taxon>Arthropoda</taxon>
        <taxon>Hexapoda</taxon>
        <taxon>Insecta</taxon>
        <taxon>Pterygota</taxon>
        <taxon>Neoptera</taxon>
        <taxon>Endopterygota</taxon>
        <taxon>Hymenoptera</taxon>
        <taxon>Apocrita</taxon>
        <taxon>Aculeata</taxon>
        <taxon>Vespoidea</taxon>
        <taxon>Vespidae</taxon>
        <taxon>Vespinae</taxon>
        <taxon>Vespula</taxon>
    </lineage>
</organism>
<sequence length="185" mass="20468">MLKDGFVKYVQRDCNESSLQKITEFGNINGGGELVIRLKSRKRLVIPLDGVFSLDSANIEDELQSSSSSSSSRLEQRAREYQRTNARIRSNAYRRIGSNRIRVQQDNRFCIMATPTGIGRVECCSIEAVGSIVKSANSSQIRERRTSGVSFADIAAENLTVVFLCKPSSGYLLAGLDLFSIIHSP</sequence>
<dbReference type="Proteomes" id="UP001607303">
    <property type="component" value="Unassembled WGS sequence"/>
</dbReference>
<evidence type="ECO:0000313" key="3">
    <source>
        <dbReference type="Proteomes" id="UP001607303"/>
    </source>
</evidence>
<keyword evidence="3" id="KW-1185">Reference proteome</keyword>